<comment type="caution">
    <text evidence="2">The sequence shown here is derived from an EMBL/GenBank/DDBJ whole genome shotgun (WGS) entry which is preliminary data.</text>
</comment>
<feature type="chain" id="PRO_5038669665" evidence="1">
    <location>
        <begin position="25"/>
        <end position="192"/>
    </location>
</feature>
<keyword evidence="1" id="KW-0732">Signal</keyword>
<dbReference type="EMBL" id="WLYK01000005">
    <property type="protein sequence ID" value="MTD15290.1"/>
    <property type="molecule type" value="Genomic_DNA"/>
</dbReference>
<name>A0A7K1FMI7_9ACTN</name>
<proteinExistence type="predicted"/>
<evidence type="ECO:0000313" key="3">
    <source>
        <dbReference type="Proteomes" id="UP000460221"/>
    </source>
</evidence>
<reference evidence="2 3" key="1">
    <citation type="submission" date="2019-11" db="EMBL/GenBank/DDBJ databases">
        <authorList>
            <person name="Jiang L.-Q."/>
        </authorList>
    </citation>
    <scope>NUCLEOTIDE SEQUENCE [LARGE SCALE GENOMIC DNA]</scope>
    <source>
        <strain evidence="2 3">YIM 132087</strain>
    </source>
</reference>
<gene>
    <name evidence="2" type="ORF">GIS00_15210</name>
</gene>
<evidence type="ECO:0000256" key="1">
    <source>
        <dbReference type="SAM" id="SignalP"/>
    </source>
</evidence>
<feature type="signal peptide" evidence="1">
    <location>
        <begin position="1"/>
        <end position="24"/>
    </location>
</feature>
<protein>
    <submittedName>
        <fullName evidence="2">Uncharacterized protein</fullName>
    </submittedName>
</protein>
<organism evidence="2 3">
    <name type="scientific">Nakamurella alba</name>
    <dbReference type="NCBI Taxonomy" id="2665158"/>
    <lineage>
        <taxon>Bacteria</taxon>
        <taxon>Bacillati</taxon>
        <taxon>Actinomycetota</taxon>
        <taxon>Actinomycetes</taxon>
        <taxon>Nakamurellales</taxon>
        <taxon>Nakamurellaceae</taxon>
        <taxon>Nakamurella</taxon>
    </lineage>
</organism>
<sequence>MIVAGLVGALLLSLSMTGTLSAFTAAITNTTNTAASGSLILREVSGANNCISTDSTASCATINKYGGSTTLVPSDGTVNTSVTTVNFTNTGTATATSFTLKANACTQSGTGTATDFCTKLNVKIVSGSTTLFNGNATTLATQTATTPIALTIPTPNAATTVPVTFTVWLDASAGNTYQSLAASQPLVWTLST</sequence>
<dbReference type="AlphaFoldDB" id="A0A7K1FMI7"/>
<evidence type="ECO:0000313" key="2">
    <source>
        <dbReference type="EMBL" id="MTD15290.1"/>
    </source>
</evidence>
<accession>A0A7K1FMI7</accession>
<keyword evidence="3" id="KW-1185">Reference proteome</keyword>
<dbReference type="Proteomes" id="UP000460221">
    <property type="component" value="Unassembled WGS sequence"/>
</dbReference>